<keyword evidence="3 7" id="KW-0689">Ribosomal protein</keyword>
<gene>
    <name evidence="7" type="ORF">TAT_000365500</name>
    <name evidence="8" type="ORF">TAV_000365500</name>
</gene>
<proteinExistence type="inferred from homology"/>
<dbReference type="GO" id="GO:0006412">
    <property type="term" value="P:translation"/>
    <property type="evidence" value="ECO:0007669"/>
    <property type="project" value="InterPro"/>
</dbReference>
<comment type="subcellular location">
    <subcellularLocation>
        <location evidence="1">Mitochondrion</location>
    </subcellularLocation>
</comment>
<protein>
    <recommendedName>
        <fullName evidence="6">Large ribosomal subunit protein mL49</fullName>
    </recommendedName>
</protein>
<evidence type="ECO:0000256" key="2">
    <source>
        <dbReference type="ARBA" id="ARBA00005677"/>
    </source>
</evidence>
<evidence type="ECO:0000256" key="1">
    <source>
        <dbReference type="ARBA" id="ARBA00004173"/>
    </source>
</evidence>
<dbReference type="Pfam" id="PF05046">
    <property type="entry name" value="Img2"/>
    <property type="match status" value="1"/>
</dbReference>
<evidence type="ECO:0000256" key="6">
    <source>
        <dbReference type="ARBA" id="ARBA00035191"/>
    </source>
</evidence>
<keyword evidence="4" id="KW-0496">Mitochondrion</keyword>
<comment type="similarity">
    <text evidence="2">Belongs to the mitochondrion-specific ribosomal protein mL49 family.</text>
</comment>
<accession>A0A3B0NHT7</accession>
<dbReference type="PANTHER" id="PTHR13477">
    <property type="entry name" value="MITOCHONDRIAL 39S RIBOSOMAL PROTEIN L49"/>
    <property type="match status" value="1"/>
</dbReference>
<evidence type="ECO:0000256" key="3">
    <source>
        <dbReference type="ARBA" id="ARBA00022980"/>
    </source>
</evidence>
<organism evidence="7">
    <name type="scientific">Theileria annulata</name>
    <dbReference type="NCBI Taxonomy" id="5874"/>
    <lineage>
        <taxon>Eukaryota</taxon>
        <taxon>Sar</taxon>
        <taxon>Alveolata</taxon>
        <taxon>Apicomplexa</taxon>
        <taxon>Aconoidasida</taxon>
        <taxon>Piroplasmida</taxon>
        <taxon>Theileriidae</taxon>
        <taxon>Theileria</taxon>
    </lineage>
</organism>
<dbReference type="AlphaFoldDB" id="A0A3B0NHT7"/>
<dbReference type="InterPro" id="IPR007740">
    <property type="entry name" value="Ribosomal_mL49"/>
</dbReference>
<dbReference type="EMBL" id="UIVS01000004">
    <property type="protein sequence ID" value="SVP95494.1"/>
    <property type="molecule type" value="Genomic_DNA"/>
</dbReference>
<dbReference type="GO" id="GO:0003735">
    <property type="term" value="F:structural constituent of ribosome"/>
    <property type="evidence" value="ECO:0007669"/>
    <property type="project" value="InterPro"/>
</dbReference>
<evidence type="ECO:0000313" key="8">
    <source>
        <dbReference type="EMBL" id="SVP95494.1"/>
    </source>
</evidence>
<dbReference type="GO" id="GO:0005762">
    <property type="term" value="C:mitochondrial large ribosomal subunit"/>
    <property type="evidence" value="ECO:0007669"/>
    <property type="project" value="TreeGrafter"/>
</dbReference>
<evidence type="ECO:0000256" key="4">
    <source>
        <dbReference type="ARBA" id="ARBA00023128"/>
    </source>
</evidence>
<sequence>MYGGLFSIWRLKGLNLNQLRTIVQSSFAKNTRFKKNHNLPFKVTRTSSGNLAVYLKIRAHGTVLYTVVRHIYGDIQAMKEQLRILCESPVRERVGSLEVQGMHVKKIKKWLVSCGFVIIS</sequence>
<dbReference type="VEuPathDB" id="PiroplasmaDB:TA10250"/>
<reference evidence="7" key="1">
    <citation type="submission" date="2018-07" db="EMBL/GenBank/DDBJ databases">
        <authorList>
            <person name="Quirk P.G."/>
            <person name="Krulwich T.A."/>
        </authorList>
    </citation>
    <scope>NUCLEOTIDE SEQUENCE</scope>
    <source>
        <strain evidence="7">Anand</strain>
    </source>
</reference>
<evidence type="ECO:0000256" key="5">
    <source>
        <dbReference type="ARBA" id="ARBA00023274"/>
    </source>
</evidence>
<dbReference type="Gene3D" id="3.30.780.10">
    <property type="entry name" value="SUI1-like domain"/>
    <property type="match status" value="1"/>
</dbReference>
<evidence type="ECO:0000313" key="7">
    <source>
        <dbReference type="EMBL" id="SVP94816.1"/>
    </source>
</evidence>
<name>A0A3B0NHT7_THEAN</name>
<keyword evidence="5" id="KW-0687">Ribonucleoprotein</keyword>
<dbReference type="EMBL" id="UIVT01000004">
    <property type="protein sequence ID" value="SVP94816.1"/>
    <property type="molecule type" value="Genomic_DNA"/>
</dbReference>
<dbReference type="PANTHER" id="PTHR13477:SF0">
    <property type="entry name" value="LARGE RIBOSOMAL SUBUNIT PROTEIN ML49"/>
    <property type="match status" value="1"/>
</dbReference>